<keyword evidence="4 9" id="KW-0808">Transferase</keyword>
<comment type="function">
    <text evidence="9">Essential for recycling GMP and indirectly, cGMP.</text>
</comment>
<proteinExistence type="inferred from homology"/>
<feature type="domain" description="Guanylate kinase-like" evidence="10">
    <location>
        <begin position="6"/>
        <end position="184"/>
    </location>
</feature>
<keyword evidence="7 9" id="KW-0067">ATP-binding</keyword>
<dbReference type="InterPro" id="IPR008145">
    <property type="entry name" value="GK/Ca_channel_bsu"/>
</dbReference>
<evidence type="ECO:0000313" key="12">
    <source>
        <dbReference type="Proteomes" id="UP000662873"/>
    </source>
</evidence>
<protein>
    <recommendedName>
        <fullName evidence="3 9">Guanylate kinase</fullName>
        <ecNumber evidence="2 9">2.7.4.8</ecNumber>
    </recommendedName>
    <alternativeName>
        <fullName evidence="8 9">GMP kinase</fullName>
    </alternativeName>
</protein>
<dbReference type="PANTHER" id="PTHR23117:SF13">
    <property type="entry name" value="GUANYLATE KINASE"/>
    <property type="match status" value="1"/>
</dbReference>
<keyword evidence="5 9" id="KW-0547">Nucleotide-binding</keyword>
<evidence type="ECO:0000256" key="8">
    <source>
        <dbReference type="ARBA" id="ARBA00030128"/>
    </source>
</evidence>
<dbReference type="KEGG" id="npy:NPRO_10900"/>
<dbReference type="PROSITE" id="PS00856">
    <property type="entry name" value="GUANYLATE_KINASE_1"/>
    <property type="match status" value="1"/>
</dbReference>
<dbReference type="InterPro" id="IPR008144">
    <property type="entry name" value="Guanylate_kin-like_dom"/>
</dbReference>
<comment type="similarity">
    <text evidence="1 9">Belongs to the guanylate kinase family.</text>
</comment>
<dbReference type="AlphaFoldDB" id="A0A809RGA2"/>
<dbReference type="InterPro" id="IPR017665">
    <property type="entry name" value="Guanylate_kinase"/>
</dbReference>
<dbReference type="GO" id="GO:0004385">
    <property type="term" value="F:GMP kinase activity"/>
    <property type="evidence" value="ECO:0007669"/>
    <property type="project" value="UniProtKB-UniRule"/>
</dbReference>
<dbReference type="EC" id="2.7.4.8" evidence="2 9"/>
<sequence>MTSERGVLLVLSGPSGVGKDTLLDAWIASNPRVRRVITYTTRPPRPNEENGVDYHFVTEERFHQLADAGHFFEHKSVHGNWYASPKTDALEFVAQGYIAVLKIDVQGALDVAQDFPEAVLVFILPPSGEELERRIRNRGVGDEDEVLRRLANAHGEISKADRYHFRIVNDEIDRAVSELESAVASVAQLPRDARGRWAGRPDSDPG</sequence>
<evidence type="ECO:0000256" key="2">
    <source>
        <dbReference type="ARBA" id="ARBA00012961"/>
    </source>
</evidence>
<dbReference type="Gene3D" id="3.40.50.300">
    <property type="entry name" value="P-loop containing nucleotide triphosphate hydrolases"/>
    <property type="match status" value="1"/>
</dbReference>
<keyword evidence="9" id="KW-0963">Cytoplasm</keyword>
<evidence type="ECO:0000259" key="10">
    <source>
        <dbReference type="PROSITE" id="PS50052"/>
    </source>
</evidence>
<dbReference type="FunFam" id="3.30.63.10:FF:000002">
    <property type="entry name" value="Guanylate kinase 1"/>
    <property type="match status" value="1"/>
</dbReference>
<dbReference type="GO" id="GO:0005829">
    <property type="term" value="C:cytosol"/>
    <property type="evidence" value="ECO:0007669"/>
    <property type="project" value="TreeGrafter"/>
</dbReference>
<feature type="binding site" evidence="9">
    <location>
        <begin position="13"/>
        <end position="20"/>
    </location>
    <ligand>
        <name>ATP</name>
        <dbReference type="ChEBI" id="CHEBI:30616"/>
    </ligand>
</feature>
<keyword evidence="6 9" id="KW-0418">Kinase</keyword>
<organism evidence="11 12">
    <name type="scientific">Candidatus Nitrosymbiomonas proteolyticus</name>
    <dbReference type="NCBI Taxonomy" id="2608984"/>
    <lineage>
        <taxon>Bacteria</taxon>
        <taxon>Bacillati</taxon>
        <taxon>Armatimonadota</taxon>
        <taxon>Armatimonadota incertae sedis</taxon>
        <taxon>Candidatus Nitrosymbiomonas</taxon>
    </lineage>
</organism>
<dbReference type="InterPro" id="IPR020590">
    <property type="entry name" value="Guanylate_kinase_CS"/>
</dbReference>
<dbReference type="Proteomes" id="UP000662873">
    <property type="component" value="Chromosome"/>
</dbReference>
<dbReference type="Pfam" id="PF00625">
    <property type="entry name" value="Guanylate_kin"/>
    <property type="match status" value="1"/>
</dbReference>
<dbReference type="HAMAP" id="MF_00328">
    <property type="entry name" value="Guanylate_kinase"/>
    <property type="match status" value="1"/>
</dbReference>
<dbReference type="SMART" id="SM00072">
    <property type="entry name" value="GuKc"/>
    <property type="match status" value="1"/>
</dbReference>
<evidence type="ECO:0000256" key="3">
    <source>
        <dbReference type="ARBA" id="ARBA00016296"/>
    </source>
</evidence>
<dbReference type="SUPFAM" id="SSF52540">
    <property type="entry name" value="P-loop containing nucleoside triphosphate hydrolases"/>
    <property type="match status" value="1"/>
</dbReference>
<dbReference type="PROSITE" id="PS50052">
    <property type="entry name" value="GUANYLATE_KINASE_2"/>
    <property type="match status" value="1"/>
</dbReference>
<evidence type="ECO:0000313" key="11">
    <source>
        <dbReference type="EMBL" id="BBO23495.1"/>
    </source>
</evidence>
<accession>A0A809RGA2</accession>
<evidence type="ECO:0000256" key="7">
    <source>
        <dbReference type="ARBA" id="ARBA00022840"/>
    </source>
</evidence>
<dbReference type="InterPro" id="IPR027417">
    <property type="entry name" value="P-loop_NTPase"/>
</dbReference>
<reference evidence="11" key="1">
    <citation type="journal article" name="DNA Res.">
        <title>The physiological potential of anammox bacteria as revealed by their core genome structure.</title>
        <authorList>
            <person name="Okubo T."/>
            <person name="Toyoda A."/>
            <person name="Fukuhara K."/>
            <person name="Uchiyama I."/>
            <person name="Harigaya Y."/>
            <person name="Kuroiwa M."/>
            <person name="Suzuki T."/>
            <person name="Murakami Y."/>
            <person name="Suwa Y."/>
            <person name="Takami H."/>
        </authorList>
    </citation>
    <scope>NUCLEOTIDE SEQUENCE</scope>
    <source>
        <strain evidence="11">317325-2</strain>
    </source>
</reference>
<dbReference type="CDD" id="cd00071">
    <property type="entry name" value="GMPK"/>
    <property type="match status" value="1"/>
</dbReference>
<comment type="catalytic activity">
    <reaction evidence="9">
        <text>GMP + ATP = GDP + ADP</text>
        <dbReference type="Rhea" id="RHEA:20780"/>
        <dbReference type="ChEBI" id="CHEBI:30616"/>
        <dbReference type="ChEBI" id="CHEBI:58115"/>
        <dbReference type="ChEBI" id="CHEBI:58189"/>
        <dbReference type="ChEBI" id="CHEBI:456216"/>
        <dbReference type="EC" id="2.7.4.8"/>
    </reaction>
</comment>
<gene>
    <name evidence="9" type="primary">gmk</name>
    <name evidence="11" type="ORF">NPRO_10900</name>
</gene>
<evidence type="ECO:0000256" key="9">
    <source>
        <dbReference type="HAMAP-Rule" id="MF_00328"/>
    </source>
</evidence>
<dbReference type="NCBIfam" id="TIGR03263">
    <property type="entry name" value="guanyl_kin"/>
    <property type="match status" value="1"/>
</dbReference>
<dbReference type="EMBL" id="AP021858">
    <property type="protein sequence ID" value="BBO23495.1"/>
    <property type="molecule type" value="Genomic_DNA"/>
</dbReference>
<evidence type="ECO:0000256" key="5">
    <source>
        <dbReference type="ARBA" id="ARBA00022741"/>
    </source>
</evidence>
<dbReference type="GO" id="GO:0005524">
    <property type="term" value="F:ATP binding"/>
    <property type="evidence" value="ECO:0007669"/>
    <property type="project" value="UniProtKB-UniRule"/>
</dbReference>
<evidence type="ECO:0000256" key="6">
    <source>
        <dbReference type="ARBA" id="ARBA00022777"/>
    </source>
</evidence>
<evidence type="ECO:0000256" key="4">
    <source>
        <dbReference type="ARBA" id="ARBA00022679"/>
    </source>
</evidence>
<dbReference type="PANTHER" id="PTHR23117">
    <property type="entry name" value="GUANYLATE KINASE-RELATED"/>
    <property type="match status" value="1"/>
</dbReference>
<comment type="subcellular location">
    <subcellularLocation>
        <location evidence="9">Cytoplasm</location>
    </subcellularLocation>
</comment>
<evidence type="ECO:0000256" key="1">
    <source>
        <dbReference type="ARBA" id="ARBA00005790"/>
    </source>
</evidence>
<name>A0A809RGA2_9BACT</name>